<keyword evidence="2" id="KW-1185">Reference proteome</keyword>
<reference evidence="1" key="1">
    <citation type="submission" date="2022-04" db="EMBL/GenBank/DDBJ databases">
        <title>A functionally conserved STORR gene fusion in Papaver species that diverged 16.8 million years ago.</title>
        <authorList>
            <person name="Catania T."/>
        </authorList>
    </citation>
    <scope>NUCLEOTIDE SEQUENCE</scope>
    <source>
        <strain evidence="1">S-188037</strain>
    </source>
</reference>
<protein>
    <submittedName>
        <fullName evidence="1">Uncharacterized protein</fullName>
    </submittedName>
</protein>
<proteinExistence type="predicted"/>
<organism evidence="1 2">
    <name type="scientific">Papaver atlanticum</name>
    <dbReference type="NCBI Taxonomy" id="357466"/>
    <lineage>
        <taxon>Eukaryota</taxon>
        <taxon>Viridiplantae</taxon>
        <taxon>Streptophyta</taxon>
        <taxon>Embryophyta</taxon>
        <taxon>Tracheophyta</taxon>
        <taxon>Spermatophyta</taxon>
        <taxon>Magnoliopsida</taxon>
        <taxon>Ranunculales</taxon>
        <taxon>Papaveraceae</taxon>
        <taxon>Papaveroideae</taxon>
        <taxon>Papaver</taxon>
    </lineage>
</organism>
<sequence>MDPFNAQIISYDNCEPWLITPGLRVTSLTALDHYRMTFLVSKPSELRVGDGTLGDVDPDKTIEWPTQYATRACAESYCFYILFFSLSLLF</sequence>
<evidence type="ECO:0000313" key="1">
    <source>
        <dbReference type="EMBL" id="KAI3900119.1"/>
    </source>
</evidence>
<accession>A0AAD4SEG2</accession>
<dbReference type="Proteomes" id="UP001202328">
    <property type="component" value="Unassembled WGS sequence"/>
</dbReference>
<name>A0AAD4SEG2_9MAGN</name>
<evidence type="ECO:0000313" key="2">
    <source>
        <dbReference type="Proteomes" id="UP001202328"/>
    </source>
</evidence>
<gene>
    <name evidence="1" type="ORF">MKW98_001019</name>
</gene>
<dbReference type="EMBL" id="JAJJMB010011750">
    <property type="protein sequence ID" value="KAI3900119.1"/>
    <property type="molecule type" value="Genomic_DNA"/>
</dbReference>
<comment type="caution">
    <text evidence="1">The sequence shown here is derived from an EMBL/GenBank/DDBJ whole genome shotgun (WGS) entry which is preliminary data.</text>
</comment>
<dbReference type="AlphaFoldDB" id="A0AAD4SEG2"/>